<name>A0A401Z4R9_9ACTN</name>
<dbReference type="AlphaFoldDB" id="A0A401Z4R9"/>
<dbReference type="EMBL" id="BIFH01000053">
    <property type="protein sequence ID" value="GCE01843.1"/>
    <property type="molecule type" value="Genomic_DNA"/>
</dbReference>
<keyword evidence="3" id="KW-1185">Reference proteome</keyword>
<protein>
    <submittedName>
        <fullName evidence="2">ATP/GTP-binding protein</fullName>
    </submittedName>
</protein>
<feature type="region of interest" description="Disordered" evidence="1">
    <location>
        <begin position="227"/>
        <end position="283"/>
    </location>
</feature>
<evidence type="ECO:0000313" key="2">
    <source>
        <dbReference type="EMBL" id="GCE01843.1"/>
    </source>
</evidence>
<dbReference type="RefSeq" id="WP_126643422.1">
    <property type="nucleotide sequence ID" value="NZ_BIFH01000053.1"/>
</dbReference>
<proteinExistence type="predicted"/>
<feature type="compositionally biased region" description="Pro residues" evidence="1">
    <location>
        <begin position="248"/>
        <end position="262"/>
    </location>
</feature>
<evidence type="ECO:0000256" key="1">
    <source>
        <dbReference type="SAM" id="MobiDB-lite"/>
    </source>
</evidence>
<dbReference type="Proteomes" id="UP000286931">
    <property type="component" value="Unassembled WGS sequence"/>
</dbReference>
<reference evidence="2 3" key="1">
    <citation type="submission" date="2018-12" db="EMBL/GenBank/DDBJ databases">
        <title>Draft genome sequence of Embleya hyalina NBRC 13850T.</title>
        <authorList>
            <person name="Komaki H."/>
            <person name="Hosoyama A."/>
            <person name="Kimura A."/>
            <person name="Ichikawa N."/>
            <person name="Tamura T."/>
        </authorList>
    </citation>
    <scope>NUCLEOTIDE SEQUENCE [LARGE SCALE GENOMIC DNA]</scope>
    <source>
        <strain evidence="2 3">NBRC 13850</strain>
    </source>
</reference>
<feature type="compositionally biased region" description="Low complexity" evidence="1">
    <location>
        <begin position="263"/>
        <end position="273"/>
    </location>
</feature>
<accession>A0A401Z4R9</accession>
<dbReference type="OrthoDB" id="4067320at2"/>
<evidence type="ECO:0000313" key="3">
    <source>
        <dbReference type="Proteomes" id="UP000286931"/>
    </source>
</evidence>
<gene>
    <name evidence="2" type="ORF">EHYA_09617</name>
</gene>
<sequence length="283" mass="30126">MSTTSTGRAALGPGRAPGVVTEPEPVTVRSGWDTSVRHPVVPPDLQDCAPAGTPVHDDDPRMLYHASLGMVATPDVEHGLKTARRLLRVNRQSVHARVHAAVDGERGTGKTALTHLIGRAHQGRIEQLHGTDANRIPVVCVNAPPSRDDAVNWSAQLAVFLGWDLYRRDVDGRSVLRMKDWTGPAVHVMRASRTRLVLVDGVDRLRNNDIQPTFDFFDFLSAEIPSPSSGAAPAHGRSCTRPAANAAPPSPAPLAPGTPPPHATLSPSCGSTPSPTPRYGEGP</sequence>
<feature type="compositionally biased region" description="Low complexity" evidence="1">
    <location>
        <begin position="7"/>
        <end position="25"/>
    </location>
</feature>
<feature type="region of interest" description="Disordered" evidence="1">
    <location>
        <begin position="1"/>
        <end position="25"/>
    </location>
</feature>
<comment type="caution">
    <text evidence="2">The sequence shown here is derived from an EMBL/GenBank/DDBJ whole genome shotgun (WGS) entry which is preliminary data.</text>
</comment>
<organism evidence="2 3">
    <name type="scientific">Embleya hyalina</name>
    <dbReference type="NCBI Taxonomy" id="516124"/>
    <lineage>
        <taxon>Bacteria</taxon>
        <taxon>Bacillati</taxon>
        <taxon>Actinomycetota</taxon>
        <taxon>Actinomycetes</taxon>
        <taxon>Kitasatosporales</taxon>
        <taxon>Streptomycetaceae</taxon>
        <taxon>Embleya</taxon>
    </lineage>
</organism>